<dbReference type="VEuPathDB" id="FungiDB:AMAG_19453"/>
<gene>
    <name evidence="2" type="ORF">AMAG_19453</name>
</gene>
<feature type="compositionally biased region" description="Pro residues" evidence="1">
    <location>
        <begin position="10"/>
        <end position="22"/>
    </location>
</feature>
<feature type="compositionally biased region" description="Low complexity" evidence="1">
    <location>
        <begin position="732"/>
        <end position="741"/>
    </location>
</feature>
<proteinExistence type="predicted"/>
<evidence type="ECO:0000313" key="3">
    <source>
        <dbReference type="Proteomes" id="UP000054350"/>
    </source>
</evidence>
<organism evidence="2 3">
    <name type="scientific">Allomyces macrogynus (strain ATCC 38327)</name>
    <name type="common">Allomyces javanicus var. macrogynus</name>
    <dbReference type="NCBI Taxonomy" id="578462"/>
    <lineage>
        <taxon>Eukaryota</taxon>
        <taxon>Fungi</taxon>
        <taxon>Fungi incertae sedis</taxon>
        <taxon>Blastocladiomycota</taxon>
        <taxon>Blastocladiomycetes</taxon>
        <taxon>Blastocladiales</taxon>
        <taxon>Blastocladiaceae</taxon>
        <taxon>Allomyces</taxon>
    </lineage>
</organism>
<evidence type="ECO:0000313" key="2">
    <source>
        <dbReference type="EMBL" id="KNE65361.1"/>
    </source>
</evidence>
<feature type="region of interest" description="Disordered" evidence="1">
    <location>
        <begin position="309"/>
        <end position="505"/>
    </location>
</feature>
<reference evidence="2 3" key="1">
    <citation type="submission" date="2009-11" db="EMBL/GenBank/DDBJ databases">
        <title>Annotation of Allomyces macrogynus ATCC 38327.</title>
        <authorList>
            <consortium name="The Broad Institute Genome Sequencing Platform"/>
            <person name="Russ C."/>
            <person name="Cuomo C."/>
            <person name="Burger G."/>
            <person name="Gray M.W."/>
            <person name="Holland P.W.H."/>
            <person name="King N."/>
            <person name="Lang F.B.F."/>
            <person name="Roger A.J."/>
            <person name="Ruiz-Trillo I."/>
            <person name="Young S.K."/>
            <person name="Zeng Q."/>
            <person name="Gargeya S."/>
            <person name="Fitzgerald M."/>
            <person name="Haas B."/>
            <person name="Abouelleil A."/>
            <person name="Alvarado L."/>
            <person name="Arachchi H.M."/>
            <person name="Berlin A."/>
            <person name="Chapman S.B."/>
            <person name="Gearin G."/>
            <person name="Goldberg J."/>
            <person name="Griggs A."/>
            <person name="Gujja S."/>
            <person name="Hansen M."/>
            <person name="Heiman D."/>
            <person name="Howarth C."/>
            <person name="Larimer J."/>
            <person name="Lui A."/>
            <person name="MacDonald P.J.P."/>
            <person name="McCowen C."/>
            <person name="Montmayeur A."/>
            <person name="Murphy C."/>
            <person name="Neiman D."/>
            <person name="Pearson M."/>
            <person name="Priest M."/>
            <person name="Roberts A."/>
            <person name="Saif S."/>
            <person name="Shea T."/>
            <person name="Sisk P."/>
            <person name="Stolte C."/>
            <person name="Sykes S."/>
            <person name="Wortman J."/>
            <person name="Nusbaum C."/>
            <person name="Birren B."/>
        </authorList>
    </citation>
    <scope>NUCLEOTIDE SEQUENCE [LARGE SCALE GENOMIC DNA]</scope>
    <source>
        <strain evidence="2 3">ATCC 38327</strain>
    </source>
</reference>
<sequence>MQNGFSTPAPAGPPPPPSPAPPSLSDLADASARDRADPSQRAVLGFNVSVILYSVYRRAHLRDPRRACWTWTFSRHPGTDLVVHHPDGRARGADAAAYLLADLVRDALDESLDMFMNPPDGSGSGAIQTMPTVRKVGAVIRRALGIRPRAGGLGTDDDSFVPRLAAMCRRYLVQCAAAAAAGVARASLNVAPRAGARFDDVPDVAVPCILAPAAAGDGRLVFAPVSAEYDPYKFHVAPAPGTSSAASSAESTPAVHRGGRSAVAAAALADPRAVAPILAALASKDANGHSGGGGTAAAVAPAGIKRKFRDPAPCSDTDAHGAVKRARHDTAAMTPLPPLSGSEALSRSHSSARLQVLTQPATAPRNVGGDDVGRLPTPTTPASPSERITVSENRSDAANTRGQKRTGDVAPLRATSNREPSSDTADPTSPSRRRSSRLRARSADGASSAPGSPPGIVVDMTGDDDDDESASATASATRDSPSGRSWSTGRRRPRRPVALSTTTQLTFSTYARDTVGDMEHANDQSPSMAVKVFRGLQIMRTTSLPTVVPQLNRYNSSPLLPPVEPASMRFTSLRTDSGAAVADSPVSEPPQSLLRKLLLAPAVVDRGRDMDVVSDAPPSPPPHVRLPEPKIQLPPAEVPLAEVPLAAEPGSEPMDWESTADVPLTAARDAAFEEPTTMAITTHVSAPGASPTPSETAATSYLLDPPRGALNRRKKASYLTLFSPETPPAPTADPDQALPLDGTPVLDTPLLKAYFDLFQALGKDPALLDAVDQCVALMSTGHVSDTAAMVDFARECIVAGDDARMPPTKDVAAMRFGVWHVLGMPRGDPGAWHTVRAAVKVGEGRMGRAW</sequence>
<feature type="compositionally biased region" description="Polar residues" evidence="1">
    <location>
        <begin position="380"/>
        <end position="401"/>
    </location>
</feature>
<feature type="compositionally biased region" description="Polar residues" evidence="1">
    <location>
        <begin position="343"/>
        <end position="361"/>
    </location>
</feature>
<dbReference type="AlphaFoldDB" id="A0A0L0SS91"/>
<feature type="compositionally biased region" description="Low complexity" evidence="1">
    <location>
        <begin position="470"/>
        <end position="488"/>
    </location>
</feature>
<dbReference type="OrthoDB" id="10471140at2759"/>
<feature type="region of interest" description="Disordered" evidence="1">
    <location>
        <begin position="1"/>
        <end position="38"/>
    </location>
</feature>
<dbReference type="Proteomes" id="UP000054350">
    <property type="component" value="Unassembled WGS sequence"/>
</dbReference>
<accession>A0A0L0SS91</accession>
<keyword evidence="3" id="KW-1185">Reference proteome</keyword>
<protein>
    <submittedName>
        <fullName evidence="2">Uncharacterized protein</fullName>
    </submittedName>
</protein>
<evidence type="ECO:0000256" key="1">
    <source>
        <dbReference type="SAM" id="MobiDB-lite"/>
    </source>
</evidence>
<dbReference type="EMBL" id="GG745347">
    <property type="protein sequence ID" value="KNE65361.1"/>
    <property type="molecule type" value="Genomic_DNA"/>
</dbReference>
<feature type="compositionally biased region" description="Basic residues" evidence="1">
    <location>
        <begin position="431"/>
        <end position="440"/>
    </location>
</feature>
<feature type="region of interest" description="Disordered" evidence="1">
    <location>
        <begin position="683"/>
        <end position="706"/>
    </location>
</feature>
<name>A0A0L0SS91_ALLM3</name>
<feature type="region of interest" description="Disordered" evidence="1">
    <location>
        <begin position="722"/>
        <end position="741"/>
    </location>
</feature>
<reference evidence="3" key="2">
    <citation type="submission" date="2009-11" db="EMBL/GenBank/DDBJ databases">
        <title>The Genome Sequence of Allomyces macrogynus strain ATCC 38327.</title>
        <authorList>
            <consortium name="The Broad Institute Genome Sequencing Platform"/>
            <person name="Russ C."/>
            <person name="Cuomo C."/>
            <person name="Shea T."/>
            <person name="Young S.K."/>
            <person name="Zeng Q."/>
            <person name="Koehrsen M."/>
            <person name="Haas B."/>
            <person name="Borodovsky M."/>
            <person name="Guigo R."/>
            <person name="Alvarado L."/>
            <person name="Berlin A."/>
            <person name="Borenstein D."/>
            <person name="Chen Z."/>
            <person name="Engels R."/>
            <person name="Freedman E."/>
            <person name="Gellesch M."/>
            <person name="Goldberg J."/>
            <person name="Griggs A."/>
            <person name="Gujja S."/>
            <person name="Heiman D."/>
            <person name="Hepburn T."/>
            <person name="Howarth C."/>
            <person name="Jen D."/>
            <person name="Larson L."/>
            <person name="Lewis B."/>
            <person name="Mehta T."/>
            <person name="Park D."/>
            <person name="Pearson M."/>
            <person name="Roberts A."/>
            <person name="Saif S."/>
            <person name="Shenoy N."/>
            <person name="Sisk P."/>
            <person name="Stolte C."/>
            <person name="Sykes S."/>
            <person name="Walk T."/>
            <person name="White J."/>
            <person name="Yandava C."/>
            <person name="Burger G."/>
            <person name="Gray M.W."/>
            <person name="Holland P.W.H."/>
            <person name="King N."/>
            <person name="Lang F.B.F."/>
            <person name="Roger A.J."/>
            <person name="Ruiz-Trillo I."/>
            <person name="Lander E."/>
            <person name="Nusbaum C."/>
        </authorList>
    </citation>
    <scope>NUCLEOTIDE SEQUENCE [LARGE SCALE GENOMIC DNA]</scope>
    <source>
        <strain evidence="3">ATCC 38327</strain>
    </source>
</reference>